<keyword evidence="14" id="KW-0460">Magnesium</keyword>
<protein>
    <recommendedName>
        <fullName evidence="9">D-glycero-beta-D-manno-heptose-1,7-bisphosphate 7-phosphatase</fullName>
        <ecNumber evidence="8">3.1.3.82</ecNumber>
    </recommendedName>
    <alternativeName>
        <fullName evidence="16">D,D-heptose 1,7-bisphosphate phosphatase</fullName>
    </alternativeName>
</protein>
<evidence type="ECO:0000313" key="17">
    <source>
        <dbReference type="EMBL" id="NYG32104.1"/>
    </source>
</evidence>
<dbReference type="NCBIfam" id="TIGR01662">
    <property type="entry name" value="HAD-SF-IIIA"/>
    <property type="match status" value="1"/>
</dbReference>
<dbReference type="GO" id="GO:0005975">
    <property type="term" value="P:carbohydrate metabolic process"/>
    <property type="evidence" value="ECO:0007669"/>
    <property type="project" value="InterPro"/>
</dbReference>
<keyword evidence="12 17" id="KW-0378">Hydrolase</keyword>
<dbReference type="InterPro" id="IPR006549">
    <property type="entry name" value="HAD-SF_hydro_IIIA"/>
</dbReference>
<comment type="similarity">
    <text evidence="6">Belongs to the GmhB family.</text>
</comment>
<dbReference type="AlphaFoldDB" id="A0A7Y9QWY0"/>
<dbReference type="NCBIfam" id="NF006506">
    <property type="entry name" value="PRK08942.1"/>
    <property type="match status" value="1"/>
</dbReference>
<accession>A0A7Y9QWY0</accession>
<gene>
    <name evidence="17" type="ORF">BDD16_001090</name>
</gene>
<evidence type="ECO:0000256" key="5">
    <source>
        <dbReference type="ARBA" id="ARBA00004708"/>
    </source>
</evidence>
<evidence type="ECO:0000256" key="2">
    <source>
        <dbReference type="ARBA" id="ARBA00001946"/>
    </source>
</evidence>
<evidence type="ECO:0000256" key="16">
    <source>
        <dbReference type="ARBA" id="ARBA00031828"/>
    </source>
</evidence>
<dbReference type="GO" id="GO:0034200">
    <property type="term" value="F:D-glycero-beta-D-manno-heptose 1,7-bisphosphate 7-phosphatase activity"/>
    <property type="evidence" value="ECO:0007669"/>
    <property type="project" value="UniProtKB-EC"/>
</dbReference>
<reference evidence="17 18" key="1">
    <citation type="submission" date="2020-07" db="EMBL/GenBank/DDBJ databases">
        <title>Genomic Encyclopedia of Archaeal and Bacterial Type Strains, Phase II (KMG-II): from individual species to whole genera.</title>
        <authorList>
            <person name="Goeker M."/>
        </authorList>
    </citation>
    <scope>NUCLEOTIDE SEQUENCE [LARGE SCALE GENOMIC DNA]</scope>
    <source>
        <strain evidence="17 18">DSM 21226</strain>
    </source>
</reference>
<comment type="subunit">
    <text evidence="7">Monomer.</text>
</comment>
<comment type="cofactor">
    <cofactor evidence="2">
        <name>Mg(2+)</name>
        <dbReference type="ChEBI" id="CHEBI:18420"/>
    </cofactor>
</comment>
<dbReference type="Gene3D" id="3.40.50.1000">
    <property type="entry name" value="HAD superfamily/HAD-like"/>
    <property type="match status" value="1"/>
</dbReference>
<dbReference type="FunFam" id="3.40.50.1000:FF:000168">
    <property type="entry name" value="D,D-heptose 1,7-bisphosphate phosphatase"/>
    <property type="match status" value="1"/>
</dbReference>
<comment type="caution">
    <text evidence="17">The sequence shown here is derived from an EMBL/GenBank/DDBJ whole genome shotgun (WGS) entry which is preliminary data.</text>
</comment>
<dbReference type="GO" id="GO:0046872">
    <property type="term" value="F:metal ion binding"/>
    <property type="evidence" value="ECO:0007669"/>
    <property type="project" value="UniProtKB-KW"/>
</dbReference>
<dbReference type="InterPro" id="IPR004446">
    <property type="entry name" value="Heptose_bisP_phosphatase"/>
</dbReference>
<evidence type="ECO:0000313" key="18">
    <source>
        <dbReference type="Proteomes" id="UP000518288"/>
    </source>
</evidence>
<dbReference type="InterPro" id="IPR023214">
    <property type="entry name" value="HAD_sf"/>
</dbReference>
<dbReference type="InterPro" id="IPR036412">
    <property type="entry name" value="HAD-like_sf"/>
</dbReference>
<dbReference type="PANTHER" id="PTHR42891">
    <property type="entry name" value="D-GLYCERO-BETA-D-MANNO-HEPTOSE-1,7-BISPHOSPHATE 7-PHOSPHATASE"/>
    <property type="match status" value="1"/>
</dbReference>
<dbReference type="InterPro" id="IPR006543">
    <property type="entry name" value="Histidinol-phos"/>
</dbReference>
<sequence length="212" mass="22735">MGERSAIRLVVLDRDGTINEDRDDYVKSPEEWVPIPGALEAIARLHQAGWHVVIATNQSGLGRGLFDMYTLNEMHLKMNALLAPLGGRVDAVFFCPHAPEDDCRCRKPLPGLFEDIRLRFGLDDMSAIPAVGDTLRDLQAATAVGCAPHLVRTGKAATLDEAGVQALRDQIPGLTVHASLATFAEALLGAERKKHSDARAEGKRLAGGGAPA</sequence>
<organism evidence="17 18">
    <name type="scientific">Sphaerotilus montanus</name>
    <dbReference type="NCBI Taxonomy" id="522889"/>
    <lineage>
        <taxon>Bacteria</taxon>
        <taxon>Pseudomonadati</taxon>
        <taxon>Pseudomonadota</taxon>
        <taxon>Betaproteobacteria</taxon>
        <taxon>Burkholderiales</taxon>
        <taxon>Sphaerotilaceae</taxon>
        <taxon>Sphaerotilus</taxon>
    </lineage>
</organism>
<dbReference type="EMBL" id="JACCFH010000001">
    <property type="protein sequence ID" value="NYG32104.1"/>
    <property type="molecule type" value="Genomic_DNA"/>
</dbReference>
<evidence type="ECO:0000256" key="15">
    <source>
        <dbReference type="ARBA" id="ARBA00023277"/>
    </source>
</evidence>
<keyword evidence="18" id="KW-1185">Reference proteome</keyword>
<dbReference type="GO" id="GO:0005737">
    <property type="term" value="C:cytoplasm"/>
    <property type="evidence" value="ECO:0007669"/>
    <property type="project" value="UniProtKB-SubCell"/>
</dbReference>
<comment type="subcellular location">
    <subcellularLocation>
        <location evidence="4">Cytoplasm</location>
    </subcellularLocation>
</comment>
<proteinExistence type="inferred from homology"/>
<evidence type="ECO:0000256" key="4">
    <source>
        <dbReference type="ARBA" id="ARBA00004496"/>
    </source>
</evidence>
<evidence type="ECO:0000256" key="9">
    <source>
        <dbReference type="ARBA" id="ARBA00014542"/>
    </source>
</evidence>
<comment type="cofactor">
    <cofactor evidence="3">
        <name>Zn(2+)</name>
        <dbReference type="ChEBI" id="CHEBI:29105"/>
    </cofactor>
</comment>
<dbReference type="Proteomes" id="UP000518288">
    <property type="component" value="Unassembled WGS sequence"/>
</dbReference>
<evidence type="ECO:0000256" key="7">
    <source>
        <dbReference type="ARBA" id="ARBA00011245"/>
    </source>
</evidence>
<evidence type="ECO:0000256" key="11">
    <source>
        <dbReference type="ARBA" id="ARBA00022723"/>
    </source>
</evidence>
<evidence type="ECO:0000256" key="14">
    <source>
        <dbReference type="ARBA" id="ARBA00022842"/>
    </source>
</evidence>
<dbReference type="Pfam" id="PF00702">
    <property type="entry name" value="Hydrolase"/>
    <property type="match status" value="1"/>
</dbReference>
<name>A0A7Y9QWY0_9BURK</name>
<comment type="pathway">
    <text evidence="5">Nucleotide-sugar biosynthesis; ADP-L-glycero-beta-D-manno-heptose biosynthesis; ADP-L-glycero-beta-D-manno-heptose from D-glycero-beta-D-manno-heptose 7-phosphate: step 2/4.</text>
</comment>
<evidence type="ECO:0000256" key="6">
    <source>
        <dbReference type="ARBA" id="ARBA00005628"/>
    </source>
</evidence>
<evidence type="ECO:0000256" key="12">
    <source>
        <dbReference type="ARBA" id="ARBA00022801"/>
    </source>
</evidence>
<keyword evidence="15" id="KW-0119">Carbohydrate metabolism</keyword>
<evidence type="ECO:0000256" key="13">
    <source>
        <dbReference type="ARBA" id="ARBA00022833"/>
    </source>
</evidence>
<dbReference type="RefSeq" id="WP_179633028.1">
    <property type="nucleotide sequence ID" value="NZ_JACCFH010000001.1"/>
</dbReference>
<dbReference type="NCBIfam" id="TIGR01656">
    <property type="entry name" value="Histidinol-ppas"/>
    <property type="match status" value="1"/>
</dbReference>
<evidence type="ECO:0000256" key="1">
    <source>
        <dbReference type="ARBA" id="ARBA00001226"/>
    </source>
</evidence>
<dbReference type="SUPFAM" id="SSF56784">
    <property type="entry name" value="HAD-like"/>
    <property type="match status" value="1"/>
</dbReference>
<keyword evidence="10" id="KW-0963">Cytoplasm</keyword>
<evidence type="ECO:0000256" key="8">
    <source>
        <dbReference type="ARBA" id="ARBA00012987"/>
    </source>
</evidence>
<keyword evidence="11" id="KW-0479">Metal-binding</keyword>
<dbReference type="CDD" id="cd07503">
    <property type="entry name" value="HAD_HisB-N"/>
    <property type="match status" value="1"/>
</dbReference>
<keyword evidence="13" id="KW-0862">Zinc</keyword>
<evidence type="ECO:0000256" key="10">
    <source>
        <dbReference type="ARBA" id="ARBA00022490"/>
    </source>
</evidence>
<evidence type="ECO:0000256" key="3">
    <source>
        <dbReference type="ARBA" id="ARBA00001947"/>
    </source>
</evidence>
<dbReference type="PANTHER" id="PTHR42891:SF1">
    <property type="entry name" value="D-GLYCERO-BETA-D-MANNO-HEPTOSE-1,7-BISPHOSPHATE 7-PHOSPHATASE"/>
    <property type="match status" value="1"/>
</dbReference>
<comment type="catalytic activity">
    <reaction evidence="1">
        <text>D-glycero-beta-D-manno-heptose 1,7-bisphosphate + H2O = D-glycero-beta-D-manno-heptose 1-phosphate + phosphate</text>
        <dbReference type="Rhea" id="RHEA:28518"/>
        <dbReference type="ChEBI" id="CHEBI:15377"/>
        <dbReference type="ChEBI" id="CHEBI:43474"/>
        <dbReference type="ChEBI" id="CHEBI:60208"/>
        <dbReference type="ChEBI" id="CHEBI:61593"/>
        <dbReference type="EC" id="3.1.3.82"/>
    </reaction>
</comment>
<dbReference type="EC" id="3.1.3.82" evidence="8"/>